<gene>
    <name evidence="1" type="ORF">ROTO_28500</name>
</gene>
<name>A0A0L6CS66_9RHOB</name>
<evidence type="ECO:0000313" key="1">
    <source>
        <dbReference type="EMBL" id="KNX40609.1"/>
    </source>
</evidence>
<evidence type="ECO:0000313" key="2">
    <source>
        <dbReference type="Proteomes" id="UP000037046"/>
    </source>
</evidence>
<dbReference type="PATRIC" id="fig|74031.6.peg.2901"/>
<dbReference type="SMART" id="SM00855">
    <property type="entry name" value="PGAM"/>
    <property type="match status" value="1"/>
</dbReference>
<dbReference type="SUPFAM" id="SSF53254">
    <property type="entry name" value="Phosphoglycerate mutase-like"/>
    <property type="match status" value="1"/>
</dbReference>
<protein>
    <submittedName>
        <fullName evidence="1">Histidine phosphatase superfamily (Branch 1)</fullName>
    </submittedName>
</protein>
<dbReference type="STRING" id="74031.SAMN04488077_1129"/>
<dbReference type="EMBL" id="LGVV01000046">
    <property type="protein sequence ID" value="KNX40609.1"/>
    <property type="molecule type" value="Genomic_DNA"/>
</dbReference>
<proteinExistence type="predicted"/>
<dbReference type="PANTHER" id="PTHR47623">
    <property type="entry name" value="OS09G0287300 PROTEIN"/>
    <property type="match status" value="1"/>
</dbReference>
<reference evidence="2" key="1">
    <citation type="submission" date="2015-07" db="EMBL/GenBank/DDBJ databases">
        <title>Draft Genome Sequence of Roseovarius tolerans EL-164, a producer of N-Acylated Alanine Methyl Esters (NAMEs).</title>
        <authorList>
            <person name="Voget S."/>
            <person name="Bruns H."/>
            <person name="Wagner-Doebler I."/>
            <person name="Schulz S."/>
            <person name="Daniel R."/>
        </authorList>
    </citation>
    <scope>NUCLEOTIDE SEQUENCE [LARGE SCALE GENOMIC DNA]</scope>
    <source>
        <strain evidence="2">EL-164</strain>
    </source>
</reference>
<dbReference type="OrthoDB" id="9810154at2"/>
<comment type="caution">
    <text evidence="1">The sequence shown here is derived from an EMBL/GenBank/DDBJ whole genome shotgun (WGS) entry which is preliminary data.</text>
</comment>
<dbReference type="InterPro" id="IPR013078">
    <property type="entry name" value="His_Pase_superF_clade-1"/>
</dbReference>
<dbReference type="Proteomes" id="UP000037046">
    <property type="component" value="Unassembled WGS sequence"/>
</dbReference>
<sequence>MKNLILMRHAKSDWGSPLLHDHTRPLNERGRRSAMALGDWLRAQDLIPDQILCSSSARTQETCARLKLPLAPDLHDVLYLAEVPDMLRVLRGATGARVLMLGHNPGIAEFAASLVTAPPAHERFDDYPTGATLVVRFEIDHWADLRPGTGAAQQFVIPREMI</sequence>
<dbReference type="AlphaFoldDB" id="A0A0L6CS66"/>
<dbReference type="Gene3D" id="3.40.50.1240">
    <property type="entry name" value="Phosphoglycerate mutase-like"/>
    <property type="match status" value="1"/>
</dbReference>
<dbReference type="PANTHER" id="PTHR47623:SF1">
    <property type="entry name" value="OS09G0287300 PROTEIN"/>
    <property type="match status" value="1"/>
</dbReference>
<organism evidence="1 2">
    <name type="scientific">Roseovarius tolerans</name>
    <dbReference type="NCBI Taxonomy" id="74031"/>
    <lineage>
        <taxon>Bacteria</taxon>
        <taxon>Pseudomonadati</taxon>
        <taxon>Pseudomonadota</taxon>
        <taxon>Alphaproteobacteria</taxon>
        <taxon>Rhodobacterales</taxon>
        <taxon>Roseobacteraceae</taxon>
        <taxon>Roseovarius</taxon>
    </lineage>
</organism>
<accession>A0A0L6CS66</accession>
<dbReference type="CDD" id="cd07067">
    <property type="entry name" value="HP_PGM_like"/>
    <property type="match status" value="1"/>
</dbReference>
<keyword evidence="2" id="KW-1185">Reference proteome</keyword>
<dbReference type="Pfam" id="PF00300">
    <property type="entry name" value="His_Phos_1"/>
    <property type="match status" value="1"/>
</dbReference>
<dbReference type="InterPro" id="IPR029033">
    <property type="entry name" value="His_PPase_superfam"/>
</dbReference>
<dbReference type="RefSeq" id="WP_050663700.1">
    <property type="nucleotide sequence ID" value="NZ_CP118494.1"/>
</dbReference>